<dbReference type="GO" id="GO:0005730">
    <property type="term" value="C:nucleolus"/>
    <property type="evidence" value="ECO:0007669"/>
    <property type="project" value="InterPro"/>
</dbReference>
<dbReference type="GO" id="GO:0042273">
    <property type="term" value="P:ribosomal large subunit biogenesis"/>
    <property type="evidence" value="ECO:0007669"/>
    <property type="project" value="InterPro"/>
</dbReference>
<name>A0A0N5AEI3_9BILA</name>
<dbReference type="Gene3D" id="2.130.10.10">
    <property type="entry name" value="YVTN repeat-like/Quinoprotein amine dehydrogenase"/>
    <property type="match status" value="2"/>
</dbReference>
<dbReference type="STRING" id="451379.A0A0N5AEI3"/>
<evidence type="ECO:0000313" key="2">
    <source>
        <dbReference type="Proteomes" id="UP000046393"/>
    </source>
</evidence>
<dbReference type="GO" id="GO:0030687">
    <property type="term" value="C:preribosome, large subunit precursor"/>
    <property type="evidence" value="ECO:0007669"/>
    <property type="project" value="TreeGrafter"/>
</dbReference>
<organism evidence="2 3">
    <name type="scientific">Syphacia muris</name>
    <dbReference type="NCBI Taxonomy" id="451379"/>
    <lineage>
        <taxon>Eukaryota</taxon>
        <taxon>Metazoa</taxon>
        <taxon>Ecdysozoa</taxon>
        <taxon>Nematoda</taxon>
        <taxon>Chromadorea</taxon>
        <taxon>Rhabditida</taxon>
        <taxon>Spirurina</taxon>
        <taxon>Oxyuridomorpha</taxon>
        <taxon>Oxyuroidea</taxon>
        <taxon>Oxyuridae</taxon>
        <taxon>Syphacia</taxon>
    </lineage>
</organism>
<dbReference type="InterPro" id="IPR015943">
    <property type="entry name" value="WD40/YVTN_repeat-like_dom_sf"/>
</dbReference>
<dbReference type="AlphaFoldDB" id="A0A0N5AEI3"/>
<evidence type="ECO:0000313" key="3">
    <source>
        <dbReference type="WBParaSite" id="SMUV_0000264101-mRNA-1"/>
    </source>
</evidence>
<dbReference type="WBParaSite" id="SMUV_0000264101-mRNA-1">
    <property type="protein sequence ID" value="SMUV_0000264101-mRNA-1"/>
    <property type="gene ID" value="SMUV_0000264101"/>
</dbReference>
<dbReference type="InterPro" id="IPR036322">
    <property type="entry name" value="WD40_repeat_dom_sf"/>
</dbReference>
<sequence>MYFISGVSFQDESFHNLNIIHDLKPKSDEITSMCWTSEDQAEFLTIQLDRKLKLFDAKSNSTSSLFSVSGGNGRIKGLHMTKNKVVVSAAESGCLSLWSDTGEKIKEIDAGDNLLVMVPDYNDENRCATGGNENPLKLWDLEKGEKTFTAKNVRPDNLWLRVPVCDNDIRFLSEHNIVTGTKNSELRLYDPRAQRRPVKSTKWLDEPITAVSLCNSPNKFFAGNTKGDMGLFDVRYKLVPVCKYKGFAGSIRDIVGHPQSPYVASCSIDRFVRLHDVNTKVLLKKVYCKVRLNRMLLKNDLSILSDKSIKEEHEESDDDLDEIDEVGEGSSSSHPDSSEDEALWNDMQKVRDTEKRRILNKSPEENDIQSLPKRPKIEELKRTHSPEEQENTVVKKRKCGKKLKRKWKEEIKKEVVTN</sequence>
<evidence type="ECO:0000256" key="1">
    <source>
        <dbReference type="SAM" id="MobiDB-lite"/>
    </source>
</evidence>
<protein>
    <submittedName>
        <fullName evidence="3">WD_REPEATS_REGION domain-containing protein</fullName>
    </submittedName>
</protein>
<feature type="compositionally biased region" description="Basic and acidic residues" evidence="1">
    <location>
        <begin position="348"/>
        <end position="357"/>
    </location>
</feature>
<dbReference type="PANTHER" id="PTHR16038:SF4">
    <property type="entry name" value="WD REPEAT-CONTAINING PROTEIN 74"/>
    <property type="match status" value="1"/>
</dbReference>
<dbReference type="InterPro" id="IPR037379">
    <property type="entry name" value="WDR74/Nsa1"/>
</dbReference>
<feature type="compositionally biased region" description="Basic and acidic residues" evidence="1">
    <location>
        <begin position="375"/>
        <end position="387"/>
    </location>
</feature>
<dbReference type="SMART" id="SM00320">
    <property type="entry name" value="WD40"/>
    <property type="match status" value="5"/>
</dbReference>
<dbReference type="Proteomes" id="UP000046393">
    <property type="component" value="Unplaced"/>
</dbReference>
<dbReference type="Pfam" id="PF00400">
    <property type="entry name" value="WD40"/>
    <property type="match status" value="1"/>
</dbReference>
<proteinExistence type="predicted"/>
<keyword evidence="2" id="KW-1185">Reference proteome</keyword>
<accession>A0A0N5AEI3</accession>
<feature type="region of interest" description="Disordered" evidence="1">
    <location>
        <begin position="310"/>
        <end position="396"/>
    </location>
</feature>
<dbReference type="SUPFAM" id="SSF50978">
    <property type="entry name" value="WD40 repeat-like"/>
    <property type="match status" value="1"/>
</dbReference>
<reference evidence="3" key="1">
    <citation type="submission" date="2017-02" db="UniProtKB">
        <authorList>
            <consortium name="WormBaseParasite"/>
        </authorList>
    </citation>
    <scope>IDENTIFICATION</scope>
</reference>
<feature type="compositionally biased region" description="Acidic residues" evidence="1">
    <location>
        <begin position="314"/>
        <end position="327"/>
    </location>
</feature>
<dbReference type="PANTHER" id="PTHR16038">
    <property type="entry name" value="NOP SEVEN ASSOCIATED PROTEIN 1"/>
    <property type="match status" value="1"/>
</dbReference>
<dbReference type="InterPro" id="IPR001680">
    <property type="entry name" value="WD40_rpt"/>
</dbReference>